<protein>
    <recommendedName>
        <fullName evidence="3">DUF1361 domain-containing protein</fullName>
    </recommendedName>
</protein>
<name>A0A644TCU1_9ZZZZ</name>
<comment type="caution">
    <text evidence="2">The sequence shown here is derived from an EMBL/GenBank/DDBJ whole genome shotgun (WGS) entry which is preliminary data.</text>
</comment>
<evidence type="ECO:0008006" key="3">
    <source>
        <dbReference type="Google" id="ProtNLM"/>
    </source>
</evidence>
<reference evidence="2" key="1">
    <citation type="submission" date="2019-08" db="EMBL/GenBank/DDBJ databases">
        <authorList>
            <person name="Kucharzyk K."/>
            <person name="Murdoch R.W."/>
            <person name="Higgins S."/>
            <person name="Loffler F."/>
        </authorList>
    </citation>
    <scope>NUCLEOTIDE SEQUENCE</scope>
</reference>
<feature type="transmembrane region" description="Helical" evidence="1">
    <location>
        <begin position="107"/>
        <end position="127"/>
    </location>
</feature>
<dbReference type="AlphaFoldDB" id="A0A644TCU1"/>
<keyword evidence="1" id="KW-0812">Transmembrane</keyword>
<dbReference type="EMBL" id="VSSQ01000025">
    <property type="protein sequence ID" value="MPL64690.1"/>
    <property type="molecule type" value="Genomic_DNA"/>
</dbReference>
<evidence type="ECO:0000313" key="2">
    <source>
        <dbReference type="EMBL" id="MPL64690.1"/>
    </source>
</evidence>
<feature type="transmembrane region" description="Helical" evidence="1">
    <location>
        <begin position="192"/>
        <end position="211"/>
    </location>
</feature>
<sequence>MTRYLKSILMLKSTIVLMLLSVFSISLSVVRTVFTGKPFFLFMIWNLFLAFIPWFLASIIHVLKIKNKVILILIVLIWIIFFPNAPYVLTDLIHLGKEKSVPLWYDLILLLSYGFTGLLYGFVGLVMLEMKLRENYRKLICDIVTSLMIYLSCFGIYIGRFLRWNSWDIVMNVEEVVADMYKRIANPLEHQATWVFTMLFGTLLNLVYYGFKSMNEKSLTTSST</sequence>
<organism evidence="2">
    <name type="scientific">bioreactor metagenome</name>
    <dbReference type="NCBI Taxonomy" id="1076179"/>
    <lineage>
        <taxon>unclassified sequences</taxon>
        <taxon>metagenomes</taxon>
        <taxon>ecological metagenomes</taxon>
    </lineage>
</organism>
<evidence type="ECO:0000256" key="1">
    <source>
        <dbReference type="SAM" id="Phobius"/>
    </source>
</evidence>
<dbReference type="InterPro" id="IPR009793">
    <property type="entry name" value="DUF1361"/>
</dbReference>
<feature type="transmembrane region" description="Helical" evidence="1">
    <location>
        <begin position="38"/>
        <end position="57"/>
    </location>
</feature>
<gene>
    <name evidence="2" type="ORF">SDC9_10347</name>
</gene>
<accession>A0A644TCU1</accession>
<keyword evidence="1" id="KW-1133">Transmembrane helix</keyword>
<feature type="transmembrane region" description="Helical" evidence="1">
    <location>
        <begin position="69"/>
        <end position="87"/>
    </location>
</feature>
<dbReference type="Pfam" id="PF07099">
    <property type="entry name" value="DUF1361"/>
    <property type="match status" value="1"/>
</dbReference>
<proteinExistence type="predicted"/>
<keyword evidence="1" id="KW-0472">Membrane</keyword>
<feature type="transmembrane region" description="Helical" evidence="1">
    <location>
        <begin position="139"/>
        <end position="158"/>
    </location>
</feature>